<dbReference type="Pfam" id="PF00251">
    <property type="entry name" value="Glyco_hydro_32N"/>
    <property type="match status" value="1"/>
</dbReference>
<feature type="domain" description="Glycosyl hydrolase family 32 N-terminal" evidence="4">
    <location>
        <begin position="141"/>
        <end position="418"/>
    </location>
</feature>
<proteinExistence type="inferred from homology"/>
<comment type="similarity">
    <text evidence="1">Belongs to the glycosyl hydrolase 32 family.</text>
</comment>
<dbReference type="eggNOG" id="COG1621">
    <property type="taxonomic scope" value="Bacteria"/>
</dbReference>
<name>C6LAL4_9FIRM</name>
<gene>
    <name evidence="5" type="ORF">BRYFOR_05656</name>
</gene>
<keyword evidence="6" id="KW-1185">Reference proteome</keyword>
<evidence type="ECO:0000259" key="4">
    <source>
        <dbReference type="Pfam" id="PF00251"/>
    </source>
</evidence>
<sequence length="549" mass="63363">MYLAFPLRFVYDINGRIAEVRSTKQFVWHLCIKKKPNSLMEDTMMEYSMEMKQKYLGIPVYAEEQEEMLEIFDGGEKIFEFQVPVCQDGTGRKCDYYSYLNIEKYRGRTLVLRGNLPEGFFGEICQTDSYAQEPLTRPLIHFTAQRGWINDPNGLVYHNGRYHLFFQYNPMNTRWQNMSWGHAIGKDLLHFEQVEDALYPDEHGTMYSGCGLVNERGMLNLPKNALLFYYTAAGGMNEWSKGKEFTQRIAYSTDEGETLVKLPEEAVGVIEQDSRDPKIFWHEETQAYIMVLWLCGNKFGFLRSENLKEWNMTDSIELAEAWECPDLFCLECGGEPVWVFMSADGFYYLGQFDGYHFRTDGVQKKAYITGLPYAAQTYSGTADRIISVPWLRTHNAGKLYTGMMGLPRELHLEKRGEDIRLALLPVREYEETKETAAEFALGGEGFSLETAEDAVTEIVLEPSECKNISMKFFHQELAIRDRMIFCKEERTSLPEEIKDIHILIDRGVLEIYANNGTLNVYYETDSDVLRGKIEIKGGKGTGKICTWKP</sequence>
<dbReference type="GO" id="GO:0004575">
    <property type="term" value="F:sucrose alpha-glucosidase activity"/>
    <property type="evidence" value="ECO:0007669"/>
    <property type="project" value="TreeGrafter"/>
</dbReference>
<dbReference type="Gene3D" id="2.115.10.20">
    <property type="entry name" value="Glycosyl hydrolase domain, family 43"/>
    <property type="match status" value="1"/>
</dbReference>
<dbReference type="AlphaFoldDB" id="C6LAL4"/>
<dbReference type="STRING" id="168384.SAMN05660368_02874"/>
<dbReference type="Proteomes" id="UP000005561">
    <property type="component" value="Unassembled WGS sequence"/>
</dbReference>
<dbReference type="InterPro" id="IPR013148">
    <property type="entry name" value="Glyco_hydro_32_N"/>
</dbReference>
<evidence type="ECO:0000256" key="3">
    <source>
        <dbReference type="ARBA" id="ARBA00023295"/>
    </source>
</evidence>
<dbReference type="PANTHER" id="PTHR42800">
    <property type="entry name" value="EXOINULINASE INUD (AFU_ORTHOLOGUE AFUA_5G00480)"/>
    <property type="match status" value="1"/>
</dbReference>
<dbReference type="SMART" id="SM00640">
    <property type="entry name" value="Glyco_32"/>
    <property type="match status" value="1"/>
</dbReference>
<dbReference type="EMBL" id="ACCL02000002">
    <property type="protein sequence ID" value="EET62621.1"/>
    <property type="molecule type" value="Genomic_DNA"/>
</dbReference>
<accession>C6LAL4</accession>
<dbReference type="CDD" id="cd18622">
    <property type="entry name" value="GH32_Inu-like"/>
    <property type="match status" value="1"/>
</dbReference>
<dbReference type="GO" id="GO:0005737">
    <property type="term" value="C:cytoplasm"/>
    <property type="evidence" value="ECO:0007669"/>
    <property type="project" value="TreeGrafter"/>
</dbReference>
<dbReference type="SUPFAM" id="SSF75005">
    <property type="entry name" value="Arabinanase/levansucrase/invertase"/>
    <property type="match status" value="1"/>
</dbReference>
<protein>
    <submittedName>
        <fullName evidence="5">Glycosyl hydrolase family 32</fullName>
    </submittedName>
</protein>
<keyword evidence="3" id="KW-0326">Glycosidase</keyword>
<evidence type="ECO:0000313" key="6">
    <source>
        <dbReference type="Proteomes" id="UP000005561"/>
    </source>
</evidence>
<evidence type="ECO:0000256" key="1">
    <source>
        <dbReference type="ARBA" id="ARBA00009902"/>
    </source>
</evidence>
<comment type="caution">
    <text evidence="5">The sequence shown here is derived from an EMBL/GenBank/DDBJ whole genome shotgun (WGS) entry which is preliminary data.</text>
</comment>
<dbReference type="GO" id="GO:0005987">
    <property type="term" value="P:sucrose catabolic process"/>
    <property type="evidence" value="ECO:0007669"/>
    <property type="project" value="TreeGrafter"/>
</dbReference>
<dbReference type="InterPro" id="IPR023296">
    <property type="entry name" value="Glyco_hydro_beta-prop_sf"/>
</dbReference>
<dbReference type="InterPro" id="IPR001362">
    <property type="entry name" value="Glyco_hydro_32"/>
</dbReference>
<evidence type="ECO:0000313" key="5">
    <source>
        <dbReference type="EMBL" id="EET62621.1"/>
    </source>
</evidence>
<dbReference type="PANTHER" id="PTHR42800:SF1">
    <property type="entry name" value="EXOINULINASE INUD (AFU_ORTHOLOGUE AFUA_5G00480)"/>
    <property type="match status" value="1"/>
</dbReference>
<reference evidence="5" key="1">
    <citation type="submission" date="2009-07" db="EMBL/GenBank/DDBJ databases">
        <authorList>
            <person name="Weinstock G."/>
            <person name="Sodergren E."/>
            <person name="Clifton S."/>
            <person name="Fulton L."/>
            <person name="Fulton B."/>
            <person name="Courtney L."/>
            <person name="Fronick C."/>
            <person name="Harrison M."/>
            <person name="Strong C."/>
            <person name="Farmer C."/>
            <person name="Delahaunty K."/>
            <person name="Markovic C."/>
            <person name="Hall O."/>
            <person name="Minx P."/>
            <person name="Tomlinson C."/>
            <person name="Mitreva M."/>
            <person name="Nelson J."/>
            <person name="Hou S."/>
            <person name="Wollam A."/>
            <person name="Pepin K.H."/>
            <person name="Johnson M."/>
            <person name="Bhonagiri V."/>
            <person name="Nash W.E."/>
            <person name="Warren W."/>
            <person name="Chinwalla A."/>
            <person name="Mardis E.R."/>
            <person name="Wilson R.K."/>
        </authorList>
    </citation>
    <scope>NUCLEOTIDE SEQUENCE [LARGE SCALE GENOMIC DNA]</scope>
    <source>
        <strain evidence="5">DSM 14469</strain>
    </source>
</reference>
<keyword evidence="2 5" id="KW-0378">Hydrolase</keyword>
<evidence type="ECO:0000256" key="2">
    <source>
        <dbReference type="ARBA" id="ARBA00022801"/>
    </source>
</evidence>
<organism evidence="5 6">
    <name type="scientific">Marvinbryantia formatexigens DSM 14469</name>
    <dbReference type="NCBI Taxonomy" id="478749"/>
    <lineage>
        <taxon>Bacteria</taxon>
        <taxon>Bacillati</taxon>
        <taxon>Bacillota</taxon>
        <taxon>Clostridia</taxon>
        <taxon>Lachnospirales</taxon>
        <taxon>Lachnospiraceae</taxon>
        <taxon>Marvinbryantia</taxon>
    </lineage>
</organism>